<dbReference type="SUPFAM" id="SSF52172">
    <property type="entry name" value="CheY-like"/>
    <property type="match status" value="1"/>
</dbReference>
<feature type="coiled-coil region" evidence="1">
    <location>
        <begin position="345"/>
        <end position="385"/>
    </location>
</feature>
<dbReference type="PROSITE" id="PS50906">
    <property type="entry name" value="NIT"/>
    <property type="match status" value="1"/>
</dbReference>
<feature type="domain" description="ANTAR" evidence="3">
    <location>
        <begin position="355"/>
        <end position="416"/>
    </location>
</feature>
<dbReference type="InterPro" id="IPR010910">
    <property type="entry name" value="Nitrate/nitrite_sensing_bac"/>
</dbReference>
<evidence type="ECO:0000313" key="4">
    <source>
        <dbReference type="EMBL" id="PTU74264.1"/>
    </source>
</evidence>
<dbReference type="PROSITE" id="PS50921">
    <property type="entry name" value="ANTAR"/>
    <property type="match status" value="1"/>
</dbReference>
<keyword evidence="5" id="KW-1185">Reference proteome</keyword>
<evidence type="ECO:0000259" key="3">
    <source>
        <dbReference type="PROSITE" id="PS50921"/>
    </source>
</evidence>
<dbReference type="InterPro" id="IPR005561">
    <property type="entry name" value="ANTAR"/>
</dbReference>
<dbReference type="Gene3D" id="1.10.10.10">
    <property type="entry name" value="Winged helix-like DNA-binding domain superfamily/Winged helix DNA-binding domain"/>
    <property type="match status" value="1"/>
</dbReference>
<keyword evidence="1" id="KW-0175">Coiled coil</keyword>
<name>A0A2T5P931_9PSED</name>
<proteinExistence type="predicted"/>
<evidence type="ECO:0000256" key="1">
    <source>
        <dbReference type="SAM" id="Coils"/>
    </source>
</evidence>
<sequence>MRERELPTTLRFMLAARRSELLGLEDLAQTCELVTRLSRLVHALQKERGYSNIYLSGNAPHHRAQLDVLSLEVDAALREVREGFARIDLDAIGGPDKTRLFTRIAYALHGLDELPALRRRIREHRLSMHEATASLIRLIGSLLAVVFEAADTAADPETTRSLVALFNFMQGKELAGQERAIGVAGFAGGHFEPDKLERLEQLWEAQERCFATFCRFAGPDALALWQALLESDAGSQACRMREVARRAGPDNSFSADLCELWFELHTRRMDAMKHVETRLEQDLLQRCGESIGRIRKDLLSHRKLLDGLADMHAAAEQARLFSVQASDLDAPPADGMTSMVARSTLELLQNQTQRMQVLRDELDDARRALDERKQVERAKQTLMRDRQLSESEAYAALRKAAMDQGLSIEDVARRLLALSEQHEALIRPRARH</sequence>
<organism evidence="4 5">
    <name type="scientific">Pseudomonas mangrovi</name>
    <dbReference type="NCBI Taxonomy" id="2161748"/>
    <lineage>
        <taxon>Bacteria</taxon>
        <taxon>Pseudomonadati</taxon>
        <taxon>Pseudomonadota</taxon>
        <taxon>Gammaproteobacteria</taxon>
        <taxon>Pseudomonadales</taxon>
        <taxon>Pseudomonadaceae</taxon>
        <taxon>Pseudomonas</taxon>
    </lineage>
</organism>
<dbReference type="AlphaFoldDB" id="A0A2T5P931"/>
<dbReference type="OrthoDB" id="9782798at2"/>
<dbReference type="InterPro" id="IPR013587">
    <property type="entry name" value="Nitrate/nitrite_sensing"/>
</dbReference>
<dbReference type="Pfam" id="PF08376">
    <property type="entry name" value="NIT"/>
    <property type="match status" value="1"/>
</dbReference>
<gene>
    <name evidence="4" type="ORF">DBO85_09170</name>
</gene>
<dbReference type="RefSeq" id="WP_108106963.1">
    <property type="nucleotide sequence ID" value="NZ_QASN01000017.1"/>
</dbReference>
<comment type="caution">
    <text evidence="4">The sequence shown here is derived from an EMBL/GenBank/DDBJ whole genome shotgun (WGS) entry which is preliminary data.</text>
</comment>
<dbReference type="Pfam" id="PF03861">
    <property type="entry name" value="ANTAR"/>
    <property type="match status" value="1"/>
</dbReference>
<evidence type="ECO:0000313" key="5">
    <source>
        <dbReference type="Proteomes" id="UP000244064"/>
    </source>
</evidence>
<dbReference type="SMART" id="SM01012">
    <property type="entry name" value="ANTAR"/>
    <property type="match status" value="1"/>
</dbReference>
<protein>
    <submittedName>
        <fullName evidence="4">Transcription antitermination regulator</fullName>
    </submittedName>
</protein>
<dbReference type="EMBL" id="QASN01000017">
    <property type="protein sequence ID" value="PTU74264.1"/>
    <property type="molecule type" value="Genomic_DNA"/>
</dbReference>
<reference evidence="4 5" key="1">
    <citation type="submission" date="2018-04" db="EMBL/GenBank/DDBJ databases">
        <title>Pseudomonas sp. nov., isolated from mangrove soil.</title>
        <authorList>
            <person name="Chen C."/>
        </authorList>
    </citation>
    <scope>NUCLEOTIDE SEQUENCE [LARGE SCALE GENOMIC DNA]</scope>
    <source>
        <strain evidence="4 5">TC-11</strain>
    </source>
</reference>
<dbReference type="GO" id="GO:0003723">
    <property type="term" value="F:RNA binding"/>
    <property type="evidence" value="ECO:0007669"/>
    <property type="project" value="InterPro"/>
</dbReference>
<dbReference type="InterPro" id="IPR011006">
    <property type="entry name" value="CheY-like_superfamily"/>
</dbReference>
<dbReference type="Proteomes" id="UP000244064">
    <property type="component" value="Unassembled WGS sequence"/>
</dbReference>
<evidence type="ECO:0000259" key="2">
    <source>
        <dbReference type="PROSITE" id="PS50906"/>
    </source>
</evidence>
<dbReference type="InterPro" id="IPR036388">
    <property type="entry name" value="WH-like_DNA-bd_sf"/>
</dbReference>
<accession>A0A2T5P931</accession>
<feature type="domain" description="NIT" evidence="2">
    <location>
        <begin position="35"/>
        <end position="290"/>
    </location>
</feature>